<dbReference type="InterPro" id="IPR004103">
    <property type="entry name" value="Lyase_8_C"/>
</dbReference>
<dbReference type="Pfam" id="PF02278">
    <property type="entry name" value="Lyase_8"/>
    <property type="match status" value="1"/>
</dbReference>
<feature type="chain" id="PRO_5034401824" description="Polysaccharide lyase family 8 protein" evidence="4">
    <location>
        <begin position="21"/>
        <end position="751"/>
    </location>
</feature>
<protein>
    <recommendedName>
        <fullName evidence="10">Polysaccharide lyase family 8 protein</fullName>
    </recommendedName>
</protein>
<evidence type="ECO:0000313" key="8">
    <source>
        <dbReference type="EMBL" id="KAG2231934.1"/>
    </source>
</evidence>
<dbReference type="Pfam" id="PF02884">
    <property type="entry name" value="Lyase_8_C"/>
    <property type="match status" value="1"/>
</dbReference>
<evidence type="ECO:0000256" key="2">
    <source>
        <dbReference type="ARBA" id="ARBA00022729"/>
    </source>
</evidence>
<evidence type="ECO:0000313" key="9">
    <source>
        <dbReference type="Proteomes" id="UP000613177"/>
    </source>
</evidence>
<dbReference type="GO" id="GO:0005576">
    <property type="term" value="C:extracellular region"/>
    <property type="evidence" value="ECO:0007669"/>
    <property type="project" value="InterPro"/>
</dbReference>
<evidence type="ECO:0000256" key="1">
    <source>
        <dbReference type="ARBA" id="ARBA00006699"/>
    </source>
</evidence>
<feature type="signal peptide" evidence="4">
    <location>
        <begin position="1"/>
        <end position="20"/>
    </location>
</feature>
<dbReference type="SUPFAM" id="SSF48230">
    <property type="entry name" value="Chondroitin AC/alginate lyase"/>
    <property type="match status" value="1"/>
</dbReference>
<evidence type="ECO:0008006" key="10">
    <source>
        <dbReference type="Google" id="ProtNLM"/>
    </source>
</evidence>
<evidence type="ECO:0000259" key="6">
    <source>
        <dbReference type="Pfam" id="PF02884"/>
    </source>
</evidence>
<dbReference type="InterPro" id="IPR008929">
    <property type="entry name" value="Chondroitin_lyas"/>
</dbReference>
<evidence type="ECO:0000259" key="7">
    <source>
        <dbReference type="Pfam" id="PF08124"/>
    </source>
</evidence>
<name>A0A8H7SLZ5_9FUNG</name>
<keyword evidence="2 4" id="KW-0732">Signal</keyword>
<dbReference type="InterPro" id="IPR014718">
    <property type="entry name" value="GH-type_carb-bd"/>
</dbReference>
<dbReference type="Gene3D" id="2.70.98.10">
    <property type="match status" value="1"/>
</dbReference>
<evidence type="ECO:0000256" key="3">
    <source>
        <dbReference type="ARBA" id="ARBA00023239"/>
    </source>
</evidence>
<dbReference type="Gene3D" id="1.50.10.100">
    <property type="entry name" value="Chondroitin AC/alginate lyase"/>
    <property type="match status" value="1"/>
</dbReference>
<gene>
    <name evidence="8" type="ORF">INT48_005649</name>
</gene>
<dbReference type="EMBL" id="JAEPRE010000129">
    <property type="protein sequence ID" value="KAG2231934.1"/>
    <property type="molecule type" value="Genomic_DNA"/>
</dbReference>
<dbReference type="GO" id="GO:0005975">
    <property type="term" value="P:carbohydrate metabolic process"/>
    <property type="evidence" value="ECO:0007669"/>
    <property type="project" value="InterPro"/>
</dbReference>
<sequence length="751" mass="82226">MRYISIVAAITLVLYCHVDAVPNPTAKDISTMTSRRLGNIHDASSTSASNILTWSSTLKSSGTWSNVDYTSGCEARIANWPANQHLSRTRALASSYIQNPTQKALLTSSLAALNYWFKNDFLPTDCIDNGGQKGSKCPCGTPGLWNKNWFAQVIAVPGTVGDICLLLKPHLNSSQLASCTKIQARAFAKVTSKLRTISVLTGANLLEVSSIGINLALLNNDSAMLKVALDAFYGGVFINSTPAGDGIQSDGSFMQHAGLLYNGNYGKDYINDLLSVFIETKGTNMVPPPDVQTAFETLLSGTEWMIMADTKLNKLLWQYSVIGRMVSFRHSDGQASGGVAIDISKISRGSEGWLTESKIDAITDRLNAPHTGDANQGDLVGTRYFYNADYMVHRAPNYVTTMKMYSSRTINSECLNVQNPFGFHLSDGSIFNYLTGDEYLDTFGAWNWDLVPGITVDYRGTELRCNTVKKKGLKSFVGGIGDGNTGVAVMDFENPVNNNLHFQKTVFFFPSAYAVQIGPVASKNTSAQLVTVLDQRKRNGDIYLAGKLRNTDTTYSSPKTNTIWHDKIGYYFPTAEVLFVDSKPKNASWEAIGISSGSEKQQLFTSYIKHDQKTTSGLLSQYIVQPNIEQAKFHDNVNTGKLPVSLAFHASNPQVSAAYSKEDVTMGLAFWSAGTFETPWNVIVTTDGPIIMMLRELGNKKYRLIAADASQTLEKVKVTITIANVKKSVTYIFPVGSERGKKMTKTIDFAA</sequence>
<reference evidence="8" key="1">
    <citation type="submission" date="2021-01" db="EMBL/GenBank/DDBJ databases">
        <title>Metabolic potential, ecology and presence of endohyphal bacteria is reflected in genomic diversity of Mucoromycotina.</title>
        <authorList>
            <person name="Muszewska A."/>
            <person name="Okrasinska A."/>
            <person name="Steczkiewicz K."/>
            <person name="Drgas O."/>
            <person name="Orlowska M."/>
            <person name="Perlinska-Lenart U."/>
            <person name="Aleksandrzak-Piekarczyk T."/>
            <person name="Szatraj K."/>
            <person name="Zielenkiewicz U."/>
            <person name="Pilsyk S."/>
            <person name="Malc E."/>
            <person name="Mieczkowski P."/>
            <person name="Kruszewska J.S."/>
            <person name="Biernat P."/>
            <person name="Pawlowska J."/>
        </authorList>
    </citation>
    <scope>NUCLEOTIDE SEQUENCE</scope>
    <source>
        <strain evidence="8">WA0000018081</strain>
    </source>
</reference>
<dbReference type="SUPFAM" id="SSF74650">
    <property type="entry name" value="Galactose mutarotase-like"/>
    <property type="match status" value="1"/>
</dbReference>
<dbReference type="InterPro" id="IPR003159">
    <property type="entry name" value="Lyase_8_central_dom"/>
</dbReference>
<evidence type="ECO:0000259" key="5">
    <source>
        <dbReference type="Pfam" id="PF02278"/>
    </source>
</evidence>
<dbReference type="Gene3D" id="2.60.220.10">
    <property type="entry name" value="Polysaccharide lyase family 8-like, C-terminal"/>
    <property type="match status" value="1"/>
</dbReference>
<keyword evidence="9" id="KW-1185">Reference proteome</keyword>
<feature type="domain" description="Polysaccharide lyase family 8 central" evidence="5">
    <location>
        <begin position="383"/>
        <end position="628"/>
    </location>
</feature>
<accession>A0A8H7SLZ5</accession>
<comment type="caution">
    <text evidence="8">The sequence shown here is derived from an EMBL/GenBank/DDBJ whole genome shotgun (WGS) entry which is preliminary data.</text>
</comment>
<feature type="domain" description="Polysaccharide lyase 8 N-terminal alpha-helical" evidence="7">
    <location>
        <begin position="147"/>
        <end position="297"/>
    </location>
</feature>
<dbReference type="Pfam" id="PF08124">
    <property type="entry name" value="Lyase_8_N"/>
    <property type="match status" value="1"/>
</dbReference>
<dbReference type="GO" id="GO:0016837">
    <property type="term" value="F:carbon-oxygen lyase activity, acting on polysaccharides"/>
    <property type="evidence" value="ECO:0007669"/>
    <property type="project" value="UniProtKB-ARBA"/>
</dbReference>
<dbReference type="InterPro" id="IPR011013">
    <property type="entry name" value="Gal_mutarotase_sf_dom"/>
</dbReference>
<proteinExistence type="inferred from homology"/>
<dbReference type="PANTHER" id="PTHR38481">
    <property type="entry name" value="HYALURONATE LYASE"/>
    <property type="match status" value="1"/>
</dbReference>
<comment type="similarity">
    <text evidence="1">Belongs to the polysaccharide lyase 8 family.</text>
</comment>
<dbReference type="Proteomes" id="UP000613177">
    <property type="component" value="Unassembled WGS sequence"/>
</dbReference>
<feature type="domain" description="Polysaccharide lyase family 8 C-terminal" evidence="6">
    <location>
        <begin position="653"/>
        <end position="716"/>
    </location>
</feature>
<organism evidence="8 9">
    <name type="scientific">Thamnidium elegans</name>
    <dbReference type="NCBI Taxonomy" id="101142"/>
    <lineage>
        <taxon>Eukaryota</taxon>
        <taxon>Fungi</taxon>
        <taxon>Fungi incertae sedis</taxon>
        <taxon>Mucoromycota</taxon>
        <taxon>Mucoromycotina</taxon>
        <taxon>Mucoromycetes</taxon>
        <taxon>Mucorales</taxon>
        <taxon>Mucorineae</taxon>
        <taxon>Mucoraceae</taxon>
        <taxon>Thamnidium</taxon>
    </lineage>
</organism>
<keyword evidence="3" id="KW-0456">Lyase</keyword>
<dbReference type="InterPro" id="IPR038970">
    <property type="entry name" value="Lyase_8"/>
</dbReference>
<dbReference type="AlphaFoldDB" id="A0A8H7SLZ5"/>
<dbReference type="SUPFAM" id="SSF49863">
    <property type="entry name" value="Hyaluronate lyase-like, C-terminal domain"/>
    <property type="match status" value="1"/>
</dbReference>
<dbReference type="PANTHER" id="PTHR38481:SF1">
    <property type="entry name" value="HYALURONATE LYASE"/>
    <property type="match status" value="1"/>
</dbReference>
<evidence type="ECO:0000256" key="4">
    <source>
        <dbReference type="SAM" id="SignalP"/>
    </source>
</evidence>
<dbReference type="InterPro" id="IPR011071">
    <property type="entry name" value="Lyase_8-like_C"/>
</dbReference>
<dbReference type="InterPro" id="IPR012970">
    <property type="entry name" value="Lyase_8_alpha_N"/>
</dbReference>
<dbReference type="GO" id="GO:0030246">
    <property type="term" value="F:carbohydrate binding"/>
    <property type="evidence" value="ECO:0007669"/>
    <property type="project" value="InterPro"/>
</dbReference>